<feature type="compositionally biased region" description="Pro residues" evidence="1">
    <location>
        <begin position="242"/>
        <end position="254"/>
    </location>
</feature>
<organism evidence="2 3">
    <name type="scientific">Collybiopsis luxurians FD-317 M1</name>
    <dbReference type="NCBI Taxonomy" id="944289"/>
    <lineage>
        <taxon>Eukaryota</taxon>
        <taxon>Fungi</taxon>
        <taxon>Dikarya</taxon>
        <taxon>Basidiomycota</taxon>
        <taxon>Agaricomycotina</taxon>
        <taxon>Agaricomycetes</taxon>
        <taxon>Agaricomycetidae</taxon>
        <taxon>Agaricales</taxon>
        <taxon>Marasmiineae</taxon>
        <taxon>Omphalotaceae</taxon>
        <taxon>Collybiopsis</taxon>
        <taxon>Collybiopsis luxurians</taxon>
    </lineage>
</organism>
<evidence type="ECO:0000313" key="3">
    <source>
        <dbReference type="Proteomes" id="UP000053593"/>
    </source>
</evidence>
<dbReference type="AlphaFoldDB" id="A0A0D0BUD8"/>
<dbReference type="EMBL" id="KN834832">
    <property type="protein sequence ID" value="KIK53214.1"/>
    <property type="molecule type" value="Genomic_DNA"/>
</dbReference>
<evidence type="ECO:0000313" key="2">
    <source>
        <dbReference type="EMBL" id="KIK53214.1"/>
    </source>
</evidence>
<gene>
    <name evidence="2" type="ORF">GYMLUDRAFT_250633</name>
</gene>
<reference evidence="2 3" key="1">
    <citation type="submission" date="2014-04" db="EMBL/GenBank/DDBJ databases">
        <title>Evolutionary Origins and Diversification of the Mycorrhizal Mutualists.</title>
        <authorList>
            <consortium name="DOE Joint Genome Institute"/>
            <consortium name="Mycorrhizal Genomics Consortium"/>
            <person name="Kohler A."/>
            <person name="Kuo A."/>
            <person name="Nagy L.G."/>
            <person name="Floudas D."/>
            <person name="Copeland A."/>
            <person name="Barry K.W."/>
            <person name="Cichocki N."/>
            <person name="Veneault-Fourrey C."/>
            <person name="LaButti K."/>
            <person name="Lindquist E.A."/>
            <person name="Lipzen A."/>
            <person name="Lundell T."/>
            <person name="Morin E."/>
            <person name="Murat C."/>
            <person name="Riley R."/>
            <person name="Ohm R."/>
            <person name="Sun H."/>
            <person name="Tunlid A."/>
            <person name="Henrissat B."/>
            <person name="Grigoriev I.V."/>
            <person name="Hibbett D.S."/>
            <person name="Martin F."/>
        </authorList>
    </citation>
    <scope>NUCLEOTIDE SEQUENCE [LARGE SCALE GENOMIC DNA]</scope>
    <source>
        <strain evidence="2 3">FD-317 M1</strain>
    </source>
</reference>
<feature type="region of interest" description="Disordered" evidence="1">
    <location>
        <begin position="226"/>
        <end position="261"/>
    </location>
</feature>
<dbReference type="Proteomes" id="UP000053593">
    <property type="component" value="Unassembled WGS sequence"/>
</dbReference>
<feature type="region of interest" description="Disordered" evidence="1">
    <location>
        <begin position="1"/>
        <end position="58"/>
    </location>
</feature>
<evidence type="ECO:0000256" key="1">
    <source>
        <dbReference type="SAM" id="MobiDB-lite"/>
    </source>
</evidence>
<sequence length="261" mass="29654">MAGVYEPSNNCEGTLALQQEDIDSQESDSEIEGPDIDTDTSPTSHTVLQRGPSSRYRQSAYAETSPLDFLRLLIDREYAFSKLRKALQFTQRRTEHAERQLAEHVRGFQSLYEDRARAERKLKGWLSLYKVQYDLAQKEIEMAREEVMGLWDQVERARRDATKAKEELETGAEGKWLELGKWWTRAKEGSGISAANMSQSDPFARKARPAESNAGKLLFPLPYPVSSQREAEGTPASASIFIPPPLQPLPPPPNRILMFRR</sequence>
<name>A0A0D0BUD8_9AGAR</name>
<keyword evidence="3" id="KW-1185">Reference proteome</keyword>
<dbReference type="HOGENOM" id="CLU_1065808_0_0_1"/>
<proteinExistence type="predicted"/>
<feature type="compositionally biased region" description="Acidic residues" evidence="1">
    <location>
        <begin position="20"/>
        <end position="38"/>
    </location>
</feature>
<accession>A0A0D0BUD8</accession>
<feature type="compositionally biased region" description="Polar residues" evidence="1">
    <location>
        <begin position="39"/>
        <end position="57"/>
    </location>
</feature>
<dbReference type="OrthoDB" id="3069722at2759"/>
<protein>
    <submittedName>
        <fullName evidence="2">Uncharacterized protein</fullName>
    </submittedName>
</protein>